<organism evidence="2 3">
    <name type="scientific">Roseibium denhamense</name>
    <dbReference type="NCBI Taxonomy" id="76305"/>
    <lineage>
        <taxon>Bacteria</taxon>
        <taxon>Pseudomonadati</taxon>
        <taxon>Pseudomonadota</taxon>
        <taxon>Alphaproteobacteria</taxon>
        <taxon>Hyphomicrobiales</taxon>
        <taxon>Stappiaceae</taxon>
        <taxon>Roseibium</taxon>
    </lineage>
</organism>
<protein>
    <submittedName>
        <fullName evidence="2">Uncharacterized protein</fullName>
    </submittedName>
</protein>
<reference evidence="2 3" key="1">
    <citation type="submission" date="2017-05" db="EMBL/GenBank/DDBJ databases">
        <authorList>
            <person name="Varghese N."/>
            <person name="Submissions S."/>
        </authorList>
    </citation>
    <scope>NUCLEOTIDE SEQUENCE [LARGE SCALE GENOMIC DNA]</scope>
    <source>
        <strain evidence="2 3">DSM 15949</strain>
    </source>
</reference>
<keyword evidence="1" id="KW-0472">Membrane</keyword>
<dbReference type="Proteomes" id="UP001157914">
    <property type="component" value="Unassembled WGS sequence"/>
</dbReference>
<sequence>MMIAFAGWLFGVAADSLVMFATDHFALAKNRDPDLFAIVLGTGFTGLALYVVFAALFVALLTAFNRRKWILWINLGFIAGLLST</sequence>
<evidence type="ECO:0000313" key="2">
    <source>
        <dbReference type="EMBL" id="SMP26214.1"/>
    </source>
</evidence>
<accession>A0ABY1P6B9</accession>
<feature type="transmembrane region" description="Helical" evidence="1">
    <location>
        <begin position="36"/>
        <end position="64"/>
    </location>
</feature>
<proteinExistence type="predicted"/>
<evidence type="ECO:0000313" key="3">
    <source>
        <dbReference type="Proteomes" id="UP001157914"/>
    </source>
</evidence>
<name>A0ABY1P6B9_9HYPH</name>
<evidence type="ECO:0000256" key="1">
    <source>
        <dbReference type="SAM" id="Phobius"/>
    </source>
</evidence>
<gene>
    <name evidence="2" type="ORF">SAMN06265374_2688</name>
</gene>
<keyword evidence="1" id="KW-1133">Transmembrane helix</keyword>
<keyword evidence="1" id="KW-0812">Transmembrane</keyword>
<keyword evidence="3" id="KW-1185">Reference proteome</keyword>
<comment type="caution">
    <text evidence="2">The sequence shown here is derived from an EMBL/GenBank/DDBJ whole genome shotgun (WGS) entry which is preliminary data.</text>
</comment>
<dbReference type="EMBL" id="FXTT01000003">
    <property type="protein sequence ID" value="SMP26214.1"/>
    <property type="molecule type" value="Genomic_DNA"/>
</dbReference>